<reference evidence="1 2" key="1">
    <citation type="journal article" date="2014" name="PLoS ONE">
        <title>Global Analysis of Gene Expression Profiles in Physic Nut (Jatropha curcas L.) Seedlings Exposed to Salt Stress.</title>
        <authorList>
            <person name="Zhang L."/>
            <person name="Zhang C."/>
            <person name="Wu P."/>
            <person name="Chen Y."/>
            <person name="Li M."/>
            <person name="Jiang H."/>
            <person name="Wu G."/>
        </authorList>
    </citation>
    <scope>NUCLEOTIDE SEQUENCE [LARGE SCALE GENOMIC DNA]</scope>
    <source>
        <strain evidence="2">cv. GZQX0401</strain>
        <tissue evidence="1">Young leaves</tissue>
    </source>
</reference>
<organism evidence="1 2">
    <name type="scientific">Jatropha curcas</name>
    <name type="common">Barbados nut</name>
    <dbReference type="NCBI Taxonomy" id="180498"/>
    <lineage>
        <taxon>Eukaryota</taxon>
        <taxon>Viridiplantae</taxon>
        <taxon>Streptophyta</taxon>
        <taxon>Embryophyta</taxon>
        <taxon>Tracheophyta</taxon>
        <taxon>Spermatophyta</taxon>
        <taxon>Magnoliopsida</taxon>
        <taxon>eudicotyledons</taxon>
        <taxon>Gunneridae</taxon>
        <taxon>Pentapetalae</taxon>
        <taxon>rosids</taxon>
        <taxon>fabids</taxon>
        <taxon>Malpighiales</taxon>
        <taxon>Euphorbiaceae</taxon>
        <taxon>Crotonoideae</taxon>
        <taxon>Jatropheae</taxon>
        <taxon>Jatropha</taxon>
    </lineage>
</organism>
<sequence length="50" mass="5840">MRATRACRNEEQLRAMALSRPGCCAYRNCKQMKCDLNRWWSTTEIVESGN</sequence>
<keyword evidence="2" id="KW-1185">Reference proteome</keyword>
<name>A0A067LGR1_JATCU</name>
<dbReference type="EMBL" id="KK914271">
    <property type="protein sequence ID" value="KDP43369.1"/>
    <property type="molecule type" value="Genomic_DNA"/>
</dbReference>
<protein>
    <submittedName>
        <fullName evidence="1">Uncharacterized protein</fullName>
    </submittedName>
</protein>
<gene>
    <name evidence="1" type="ORF">JCGZ_25474</name>
</gene>
<dbReference type="Proteomes" id="UP000027138">
    <property type="component" value="Unassembled WGS sequence"/>
</dbReference>
<proteinExistence type="predicted"/>
<evidence type="ECO:0000313" key="1">
    <source>
        <dbReference type="EMBL" id="KDP43369.1"/>
    </source>
</evidence>
<accession>A0A067LGR1</accession>
<dbReference type="AlphaFoldDB" id="A0A067LGR1"/>
<evidence type="ECO:0000313" key="2">
    <source>
        <dbReference type="Proteomes" id="UP000027138"/>
    </source>
</evidence>